<dbReference type="GO" id="GO:0008654">
    <property type="term" value="P:phospholipid biosynthetic process"/>
    <property type="evidence" value="ECO:0007669"/>
    <property type="project" value="UniProtKB-KW"/>
</dbReference>
<name>A0A0H3J1W8_CLOPA</name>
<dbReference type="InterPro" id="IPR004533">
    <property type="entry name" value="CDP-diaglyc--ser_O-PTrfase"/>
</dbReference>
<evidence type="ECO:0000313" key="19">
    <source>
        <dbReference type="Proteomes" id="UP000028042"/>
    </source>
</evidence>
<dbReference type="Proteomes" id="UP000030905">
    <property type="component" value="Chromosome"/>
</dbReference>
<evidence type="ECO:0000256" key="6">
    <source>
        <dbReference type="ARBA" id="ARBA00022516"/>
    </source>
</evidence>
<evidence type="ECO:0000256" key="3">
    <source>
        <dbReference type="ARBA" id="ARBA00010441"/>
    </source>
</evidence>
<evidence type="ECO:0000256" key="11">
    <source>
        <dbReference type="ARBA" id="ARBA00023136"/>
    </source>
</evidence>
<keyword evidence="8 16" id="KW-0812">Transmembrane</keyword>
<feature type="transmembrane region" description="Helical" evidence="16">
    <location>
        <begin position="151"/>
        <end position="170"/>
    </location>
</feature>
<dbReference type="Proteomes" id="UP000028042">
    <property type="component" value="Unassembled WGS sequence"/>
</dbReference>
<keyword evidence="9 16" id="KW-1133">Transmembrane helix</keyword>
<dbReference type="KEGG" id="cpat:CLPA_c13150"/>
<keyword evidence="10" id="KW-0443">Lipid metabolism</keyword>
<dbReference type="GO" id="GO:0003882">
    <property type="term" value="F:CDP-diacylglycerol-serine O-phosphatidyltransferase activity"/>
    <property type="evidence" value="ECO:0007669"/>
    <property type="project" value="UniProtKB-EC"/>
</dbReference>
<dbReference type="RefSeq" id="WP_003446226.1">
    <property type="nucleotide sequence ID" value="NZ_ANZB01000009.1"/>
</dbReference>
<keyword evidence="7 15" id="KW-0808">Transferase</keyword>
<comment type="subcellular location">
    <subcellularLocation>
        <location evidence="2">Endomembrane system</location>
        <topology evidence="2">Multi-pass membrane protein</topology>
    </subcellularLocation>
</comment>
<dbReference type="PANTHER" id="PTHR14269:SF61">
    <property type="entry name" value="CDP-DIACYLGLYCEROL--SERINE O-PHOSPHATIDYLTRANSFERASE"/>
    <property type="match status" value="1"/>
</dbReference>
<evidence type="ECO:0000313" key="18">
    <source>
        <dbReference type="EMBL" id="KRU12591.1"/>
    </source>
</evidence>
<dbReference type="NCBIfam" id="TIGR00473">
    <property type="entry name" value="pssA"/>
    <property type="match status" value="1"/>
</dbReference>
<keyword evidence="12" id="KW-0594">Phospholipid biosynthesis</keyword>
<dbReference type="eggNOG" id="COG1183">
    <property type="taxonomic scope" value="Bacteria"/>
</dbReference>
<evidence type="ECO:0000256" key="12">
    <source>
        <dbReference type="ARBA" id="ARBA00023209"/>
    </source>
</evidence>
<evidence type="ECO:0000256" key="13">
    <source>
        <dbReference type="ARBA" id="ARBA00023264"/>
    </source>
</evidence>
<dbReference type="InterPro" id="IPR043130">
    <property type="entry name" value="CDP-OH_PTrfase_TM_dom"/>
</dbReference>
<evidence type="ECO:0000313" key="17">
    <source>
        <dbReference type="EMBL" id="AJA51402.1"/>
    </source>
</evidence>
<evidence type="ECO:0000256" key="4">
    <source>
        <dbReference type="ARBA" id="ARBA00013174"/>
    </source>
</evidence>
<keyword evidence="13" id="KW-1208">Phospholipid metabolism</keyword>
<evidence type="ECO:0000313" key="20">
    <source>
        <dbReference type="Proteomes" id="UP000030905"/>
    </source>
</evidence>
<gene>
    <name evidence="17" type="primary">pssA</name>
    <name evidence="17" type="ORF">CLPA_c13150</name>
    <name evidence="18" type="ORF">CP6013_01839</name>
</gene>
<proteinExistence type="inferred from homology"/>
<evidence type="ECO:0000256" key="10">
    <source>
        <dbReference type="ARBA" id="ARBA00023098"/>
    </source>
</evidence>
<evidence type="ECO:0000256" key="8">
    <source>
        <dbReference type="ARBA" id="ARBA00022692"/>
    </source>
</evidence>
<dbReference type="GO" id="GO:0016020">
    <property type="term" value="C:membrane"/>
    <property type="evidence" value="ECO:0007669"/>
    <property type="project" value="InterPro"/>
</dbReference>
<evidence type="ECO:0000256" key="16">
    <source>
        <dbReference type="SAM" id="Phobius"/>
    </source>
</evidence>
<dbReference type="Pfam" id="PF01066">
    <property type="entry name" value="CDP-OH_P_transf"/>
    <property type="match status" value="1"/>
</dbReference>
<comment type="similarity">
    <text evidence="3 15">Belongs to the CDP-alcohol phosphatidyltransferase class-I family.</text>
</comment>
<dbReference type="EC" id="2.7.8.8" evidence="4"/>
<evidence type="ECO:0000256" key="15">
    <source>
        <dbReference type="RuleBase" id="RU003750"/>
    </source>
</evidence>
<sequence>MAKNSVPNFFTLSNLACGVLSLLMTFEASSQNLNAYKWACLFIIFAALIDRYDGRVARYLNVSSELGKELDSLADLVSFGVAPSILIFNLYDFARLGLIGYVLVLLMPIAGAYRLARYNTTSFDGNFMGIPITAAGIIIAFYSLILILLNAIPNLLVTIFLILMLSYLMVSKLKIKKV</sequence>
<dbReference type="EMBL" id="JPGY02000001">
    <property type="protein sequence ID" value="KRU12591.1"/>
    <property type="molecule type" value="Genomic_DNA"/>
</dbReference>
<protein>
    <recommendedName>
        <fullName evidence="5">CDP-diacylglycerol--serine O-phosphatidyltransferase</fullName>
        <ecNumber evidence="4">2.7.8.8</ecNumber>
    </recommendedName>
    <alternativeName>
        <fullName evidence="14">Phosphatidylserine synthase</fullName>
    </alternativeName>
</protein>
<dbReference type="Gene3D" id="1.20.120.1760">
    <property type="match status" value="1"/>
</dbReference>
<dbReference type="InterPro" id="IPR000462">
    <property type="entry name" value="CDP-OH_P_trans"/>
</dbReference>
<feature type="transmembrane region" description="Helical" evidence="16">
    <location>
        <begin position="97"/>
        <end position="115"/>
    </location>
</feature>
<dbReference type="PANTHER" id="PTHR14269">
    <property type="entry name" value="CDP-DIACYLGLYCEROL--GLYCEROL-3-PHOSPHATE 3-PHOSPHATIDYLTRANSFERASE-RELATED"/>
    <property type="match status" value="1"/>
</dbReference>
<evidence type="ECO:0000256" key="5">
    <source>
        <dbReference type="ARBA" id="ARBA00017171"/>
    </source>
</evidence>
<accession>A0A0H3J1W8</accession>
<dbReference type="PROSITE" id="PS00379">
    <property type="entry name" value="CDP_ALCOHOL_P_TRANSF"/>
    <property type="match status" value="1"/>
</dbReference>
<organism evidence="17 20">
    <name type="scientific">Clostridium pasteurianum DSM 525 = ATCC 6013</name>
    <dbReference type="NCBI Taxonomy" id="1262449"/>
    <lineage>
        <taxon>Bacteria</taxon>
        <taxon>Bacillati</taxon>
        <taxon>Bacillota</taxon>
        <taxon>Clostridia</taxon>
        <taxon>Eubacteriales</taxon>
        <taxon>Clostridiaceae</taxon>
        <taxon>Clostridium</taxon>
    </lineage>
</organism>
<dbReference type="InterPro" id="IPR048254">
    <property type="entry name" value="CDP_ALCOHOL_P_TRANSF_CS"/>
</dbReference>
<feature type="transmembrane region" description="Helical" evidence="16">
    <location>
        <begin position="127"/>
        <end position="145"/>
    </location>
</feature>
<evidence type="ECO:0000256" key="2">
    <source>
        <dbReference type="ARBA" id="ARBA00004127"/>
    </source>
</evidence>
<dbReference type="GO" id="GO:0012505">
    <property type="term" value="C:endomembrane system"/>
    <property type="evidence" value="ECO:0007669"/>
    <property type="project" value="UniProtKB-SubCell"/>
</dbReference>
<dbReference type="EMBL" id="CP009268">
    <property type="protein sequence ID" value="AJA51402.1"/>
    <property type="molecule type" value="Genomic_DNA"/>
</dbReference>
<keyword evidence="6" id="KW-0444">Lipid biosynthesis</keyword>
<evidence type="ECO:0000256" key="9">
    <source>
        <dbReference type="ARBA" id="ARBA00022989"/>
    </source>
</evidence>
<keyword evidence="11 16" id="KW-0472">Membrane</keyword>
<evidence type="ECO:0000256" key="14">
    <source>
        <dbReference type="ARBA" id="ARBA00032361"/>
    </source>
</evidence>
<evidence type="ECO:0000256" key="7">
    <source>
        <dbReference type="ARBA" id="ARBA00022679"/>
    </source>
</evidence>
<reference evidence="17 20" key="1">
    <citation type="journal article" date="2015" name="Genome Announc.">
        <title>Complete Genome Sequence of the Nitrogen-Fixing and Solvent-Producing Clostridium pasteurianum DSM 525.</title>
        <authorList>
            <person name="Poehlein A."/>
            <person name="Grosse-Honebrink A."/>
            <person name="Zhang Y."/>
            <person name="Minton N.P."/>
            <person name="Daniel R."/>
        </authorList>
    </citation>
    <scope>NUCLEOTIDE SEQUENCE [LARGE SCALE GENOMIC DNA]</scope>
    <source>
        <strain evidence="17">DSM 525</strain>
        <strain evidence="20">DSM 525 / ATCC 6013</strain>
    </source>
</reference>
<keyword evidence="20" id="KW-1185">Reference proteome</keyword>
<dbReference type="GeneID" id="93073494"/>
<comment type="catalytic activity">
    <reaction evidence="1">
        <text>a CDP-1,2-diacyl-sn-glycerol + L-serine = a 1,2-diacyl-sn-glycero-3-phospho-L-serine + CMP + H(+)</text>
        <dbReference type="Rhea" id="RHEA:16913"/>
        <dbReference type="ChEBI" id="CHEBI:15378"/>
        <dbReference type="ChEBI" id="CHEBI:33384"/>
        <dbReference type="ChEBI" id="CHEBI:57262"/>
        <dbReference type="ChEBI" id="CHEBI:58332"/>
        <dbReference type="ChEBI" id="CHEBI:60377"/>
        <dbReference type="EC" id="2.7.8.8"/>
    </reaction>
</comment>
<dbReference type="InterPro" id="IPR050324">
    <property type="entry name" value="CDP-alcohol_PTase-I"/>
</dbReference>
<dbReference type="KEGG" id="cpae:CPAST_c13150"/>
<dbReference type="PATRIC" id="fig|1262449.3.peg.2733"/>
<reference evidence="18 19" key="3">
    <citation type="journal article" name="Genome Announc.">
        <title>Improved Draft Genome Sequence of Clostridium pasteurianum Strain ATCC 6013 (DSM 525) Using a Hybrid Next-Generation Sequencing Approach.</title>
        <authorList>
            <person name="Pyne M.E."/>
            <person name="Utturkar S."/>
            <person name="Brown S.D."/>
            <person name="Moo-Young M."/>
            <person name="Chung D.A."/>
            <person name="Chou C.P."/>
        </authorList>
    </citation>
    <scope>NUCLEOTIDE SEQUENCE [LARGE SCALE GENOMIC DNA]</scope>
    <source>
        <strain evidence="18 19">ATCC 6013</strain>
    </source>
</reference>
<dbReference type="AlphaFoldDB" id="A0A0H3J1W8"/>
<evidence type="ECO:0000256" key="1">
    <source>
        <dbReference type="ARBA" id="ARBA00000287"/>
    </source>
</evidence>
<reference evidence="18" key="2">
    <citation type="submission" date="2015-10" db="EMBL/GenBank/DDBJ databases">
        <title>Improved Draft Genome Sequence of Clostridium pasteurianum Strain ATCC 6013 (DSM 525) Using a Hybrid Next-Generation Sequencing Approach.</title>
        <authorList>
            <person name="Pyne M.E."/>
            <person name="Utturkar S.M."/>
            <person name="Brown S.D."/>
            <person name="Moo-Young M."/>
            <person name="Chung D.A."/>
            <person name="Chou P.C."/>
        </authorList>
    </citation>
    <scope>NUCLEOTIDE SEQUENCE</scope>
    <source>
        <strain evidence="18">ATCC 6013</strain>
    </source>
</reference>